<dbReference type="InterPro" id="IPR000415">
    <property type="entry name" value="Nitroreductase-like"/>
</dbReference>
<evidence type="ECO:0000313" key="2">
    <source>
        <dbReference type="EMBL" id="HEB48647.1"/>
    </source>
</evidence>
<dbReference type="EMBL" id="DSKP01000084">
    <property type="protein sequence ID" value="HEB48647.1"/>
    <property type="molecule type" value="Genomic_DNA"/>
</dbReference>
<dbReference type="Pfam" id="PF00881">
    <property type="entry name" value="Nitroreductase"/>
    <property type="match status" value="1"/>
</dbReference>
<sequence>MEAVVVAGRVRGLEEGVYAFDPASMELELLRLGDYMGELCSLSLRQYCVCKAPAVIVLGGEGLVSEVEAGLIAQNIYLNVVQESLGTVAVGAFEDEGLSALTGLERPIYLLPIGYPVR</sequence>
<feature type="domain" description="Nitroreductase" evidence="1">
    <location>
        <begin position="44"/>
        <end position="115"/>
    </location>
</feature>
<protein>
    <submittedName>
        <fullName evidence="2">SagB/ThcOx family dehydrogenase</fullName>
    </submittedName>
</protein>
<reference evidence="2" key="1">
    <citation type="journal article" date="2020" name="mSystems">
        <title>Genome- and Community-Level Interaction Insights into Carbon Utilization and Element Cycling Functions of Hydrothermarchaeota in Hydrothermal Sediment.</title>
        <authorList>
            <person name="Zhou Z."/>
            <person name="Liu Y."/>
            <person name="Xu W."/>
            <person name="Pan J."/>
            <person name="Luo Z.H."/>
            <person name="Li M."/>
        </authorList>
    </citation>
    <scope>NUCLEOTIDE SEQUENCE [LARGE SCALE GENOMIC DNA]</scope>
    <source>
        <strain evidence="2">SpSt-25</strain>
    </source>
</reference>
<proteinExistence type="predicted"/>
<gene>
    <name evidence="2" type="ORF">ENP77_02485</name>
</gene>
<dbReference type="Gene3D" id="3.40.109.10">
    <property type="entry name" value="NADH Oxidase"/>
    <property type="match status" value="1"/>
</dbReference>
<dbReference type="AlphaFoldDB" id="A0A7C1PC74"/>
<dbReference type="SUPFAM" id="SSF55469">
    <property type="entry name" value="FMN-dependent nitroreductase-like"/>
    <property type="match status" value="1"/>
</dbReference>
<organism evidence="2">
    <name type="scientific">Thermofilum pendens</name>
    <dbReference type="NCBI Taxonomy" id="2269"/>
    <lineage>
        <taxon>Archaea</taxon>
        <taxon>Thermoproteota</taxon>
        <taxon>Thermoprotei</taxon>
        <taxon>Thermofilales</taxon>
        <taxon>Thermofilaceae</taxon>
        <taxon>Thermofilum</taxon>
    </lineage>
</organism>
<accession>A0A7C1PC74</accession>
<name>A0A7C1PC74_THEPE</name>
<dbReference type="GO" id="GO:0016491">
    <property type="term" value="F:oxidoreductase activity"/>
    <property type="evidence" value="ECO:0007669"/>
    <property type="project" value="InterPro"/>
</dbReference>
<evidence type="ECO:0000259" key="1">
    <source>
        <dbReference type="Pfam" id="PF00881"/>
    </source>
</evidence>
<dbReference type="InterPro" id="IPR029479">
    <property type="entry name" value="Nitroreductase"/>
</dbReference>
<comment type="caution">
    <text evidence="2">The sequence shown here is derived from an EMBL/GenBank/DDBJ whole genome shotgun (WGS) entry which is preliminary data.</text>
</comment>